<evidence type="ECO:0000256" key="2">
    <source>
        <dbReference type="ARBA" id="ARBA00022723"/>
    </source>
</evidence>
<dbReference type="Pfam" id="PF00355">
    <property type="entry name" value="Rieske"/>
    <property type="match status" value="1"/>
</dbReference>
<sequence length="118" mass="12635">MSWRDYASAPPAGTDICAEADLDRIRCLTVESDNGHFPLLLVRLTEEIRAYVNACPHHYLPLDHLGDSILSADGRRLMCSVHGATFDIASGAAVQGTDCGLDPVPLMISNGMIRIAGA</sequence>
<dbReference type="SUPFAM" id="SSF50022">
    <property type="entry name" value="ISP domain"/>
    <property type="match status" value="1"/>
</dbReference>
<dbReference type="GO" id="GO:0051537">
    <property type="term" value="F:2 iron, 2 sulfur cluster binding"/>
    <property type="evidence" value="ECO:0007669"/>
    <property type="project" value="UniProtKB-KW"/>
</dbReference>
<keyword evidence="7" id="KW-1185">Reference proteome</keyword>
<dbReference type="Proteomes" id="UP001143349">
    <property type="component" value="Unassembled WGS sequence"/>
</dbReference>
<proteinExistence type="predicted"/>
<dbReference type="InterPro" id="IPR017941">
    <property type="entry name" value="Rieske_2Fe-2S"/>
</dbReference>
<evidence type="ECO:0000256" key="4">
    <source>
        <dbReference type="ARBA" id="ARBA00023014"/>
    </source>
</evidence>
<keyword evidence="1" id="KW-0001">2Fe-2S</keyword>
<dbReference type="GO" id="GO:0046872">
    <property type="term" value="F:metal ion binding"/>
    <property type="evidence" value="ECO:0007669"/>
    <property type="project" value="UniProtKB-KW"/>
</dbReference>
<dbReference type="InterPro" id="IPR036922">
    <property type="entry name" value="Rieske_2Fe-2S_sf"/>
</dbReference>
<name>A0AAD3RU23_9RHOB</name>
<keyword evidence="2" id="KW-0479">Metal-binding</keyword>
<dbReference type="RefSeq" id="WP_152368221.1">
    <property type="nucleotide sequence ID" value="NZ_BSFH01000027.1"/>
</dbReference>
<organism evidence="6 7">
    <name type="scientific">Paracoccus kondratievae</name>
    <dbReference type="NCBI Taxonomy" id="135740"/>
    <lineage>
        <taxon>Bacteria</taxon>
        <taxon>Pseudomonadati</taxon>
        <taxon>Pseudomonadota</taxon>
        <taxon>Alphaproteobacteria</taxon>
        <taxon>Rhodobacterales</taxon>
        <taxon>Paracoccaceae</taxon>
        <taxon>Paracoccus</taxon>
    </lineage>
</organism>
<dbReference type="AlphaFoldDB" id="A0AAD3RU23"/>
<evidence type="ECO:0000313" key="6">
    <source>
        <dbReference type="EMBL" id="GLK64410.1"/>
    </source>
</evidence>
<evidence type="ECO:0000313" key="7">
    <source>
        <dbReference type="Proteomes" id="UP001143349"/>
    </source>
</evidence>
<reference evidence="6" key="2">
    <citation type="submission" date="2023-01" db="EMBL/GenBank/DDBJ databases">
        <authorList>
            <person name="Sun Q."/>
            <person name="Evtushenko L."/>
        </authorList>
    </citation>
    <scope>NUCLEOTIDE SEQUENCE</scope>
    <source>
        <strain evidence="6">VKM B-2222</strain>
    </source>
</reference>
<dbReference type="PROSITE" id="PS51296">
    <property type="entry name" value="RIESKE"/>
    <property type="match status" value="1"/>
</dbReference>
<keyword evidence="3" id="KW-0408">Iron</keyword>
<reference evidence="6" key="1">
    <citation type="journal article" date="2014" name="Int. J. Syst. Evol. Microbiol.">
        <title>Complete genome sequence of Corynebacterium casei LMG S-19264T (=DSM 44701T), isolated from a smear-ripened cheese.</title>
        <authorList>
            <consortium name="US DOE Joint Genome Institute (JGI-PGF)"/>
            <person name="Walter F."/>
            <person name="Albersmeier A."/>
            <person name="Kalinowski J."/>
            <person name="Ruckert C."/>
        </authorList>
    </citation>
    <scope>NUCLEOTIDE SEQUENCE</scope>
    <source>
        <strain evidence="6">VKM B-2222</strain>
    </source>
</reference>
<evidence type="ECO:0000256" key="3">
    <source>
        <dbReference type="ARBA" id="ARBA00023004"/>
    </source>
</evidence>
<gene>
    <name evidence="6" type="ORF">GCM10017635_18810</name>
</gene>
<accession>A0AAD3RU23</accession>
<keyword evidence="4" id="KW-0411">Iron-sulfur</keyword>
<evidence type="ECO:0000256" key="1">
    <source>
        <dbReference type="ARBA" id="ARBA00022714"/>
    </source>
</evidence>
<comment type="caution">
    <text evidence="6">The sequence shown here is derived from an EMBL/GenBank/DDBJ whole genome shotgun (WGS) entry which is preliminary data.</text>
</comment>
<dbReference type="Gene3D" id="2.102.10.10">
    <property type="entry name" value="Rieske [2Fe-2S] iron-sulphur domain"/>
    <property type="match status" value="1"/>
</dbReference>
<dbReference type="EMBL" id="BSFH01000027">
    <property type="protein sequence ID" value="GLK64410.1"/>
    <property type="molecule type" value="Genomic_DNA"/>
</dbReference>
<feature type="domain" description="Rieske" evidence="5">
    <location>
        <begin position="14"/>
        <end position="115"/>
    </location>
</feature>
<evidence type="ECO:0000259" key="5">
    <source>
        <dbReference type="PROSITE" id="PS51296"/>
    </source>
</evidence>
<protein>
    <submittedName>
        <fullName evidence="6">(2Fe-2S)-binding protein</fullName>
    </submittedName>
</protein>